<dbReference type="InterPro" id="IPR005883">
    <property type="entry name" value="PilM"/>
</dbReference>
<proteinExistence type="predicted"/>
<dbReference type="Gene3D" id="3.30.1490.300">
    <property type="match status" value="1"/>
</dbReference>
<evidence type="ECO:0008006" key="3">
    <source>
        <dbReference type="Google" id="ProtNLM"/>
    </source>
</evidence>
<dbReference type="Proteomes" id="UP000195442">
    <property type="component" value="Unassembled WGS sequence"/>
</dbReference>
<accession>A0A1R4HEU5</accession>
<protein>
    <recommendedName>
        <fullName evidence="3">Type IV pilus assembly protein PilM</fullName>
    </recommendedName>
</protein>
<dbReference type="PANTHER" id="PTHR32432">
    <property type="entry name" value="CELL DIVISION PROTEIN FTSA-RELATED"/>
    <property type="match status" value="1"/>
</dbReference>
<dbReference type="SUPFAM" id="SSF53067">
    <property type="entry name" value="Actin-like ATPase domain"/>
    <property type="match status" value="1"/>
</dbReference>
<evidence type="ECO:0000313" key="1">
    <source>
        <dbReference type="EMBL" id="SJM94744.1"/>
    </source>
</evidence>
<keyword evidence="2" id="KW-1185">Reference proteome</keyword>
<dbReference type="AlphaFoldDB" id="A0A1R4HEU5"/>
<reference evidence="2" key="1">
    <citation type="submission" date="2017-02" db="EMBL/GenBank/DDBJ databases">
        <authorList>
            <person name="Daims H."/>
        </authorList>
    </citation>
    <scope>NUCLEOTIDE SEQUENCE [LARGE SCALE GENOMIC DNA]</scope>
</reference>
<dbReference type="InterPro" id="IPR050696">
    <property type="entry name" value="FtsA/MreB"/>
</dbReference>
<name>A0A1R4HEU5_9GAMM</name>
<dbReference type="PANTHER" id="PTHR32432:SF3">
    <property type="entry name" value="ETHANOLAMINE UTILIZATION PROTEIN EUTJ"/>
    <property type="match status" value="1"/>
</dbReference>
<dbReference type="Pfam" id="PF11104">
    <property type="entry name" value="PilM_2"/>
    <property type="match status" value="2"/>
</dbReference>
<dbReference type="Gene3D" id="3.30.420.40">
    <property type="match status" value="2"/>
</dbReference>
<dbReference type="EMBL" id="FUKJ01000359">
    <property type="protein sequence ID" value="SJM94744.1"/>
    <property type="molecule type" value="Genomic_DNA"/>
</dbReference>
<gene>
    <name evidence="1" type="ORF">CRENPOLYSF2_4210001</name>
</gene>
<dbReference type="InterPro" id="IPR043129">
    <property type="entry name" value="ATPase_NBD"/>
</dbReference>
<dbReference type="CDD" id="cd24049">
    <property type="entry name" value="ASKHA_NBD_PilM"/>
    <property type="match status" value="1"/>
</dbReference>
<organism evidence="1 2">
    <name type="scientific">Crenothrix polyspora</name>
    <dbReference type="NCBI Taxonomy" id="360316"/>
    <lineage>
        <taxon>Bacteria</taxon>
        <taxon>Pseudomonadati</taxon>
        <taxon>Pseudomonadota</taxon>
        <taxon>Gammaproteobacteria</taxon>
        <taxon>Methylococcales</taxon>
        <taxon>Crenotrichaceae</taxon>
        <taxon>Crenothrix</taxon>
    </lineage>
</organism>
<sequence>MEKLNLVQIDFRSGHPVIHAAASDYHDTHFDDLLKNPDSFKKLVKNSLKSRKFTGRKVVSSVPSHFLKLLFLNYQLGKNENDVESLLLALKRRVNFDLGEFVIDYVPIKPDAAERNDRMALVAMAKQDIVEQYLDLLLDCGLEVVALEIGPVAIRRLINTMSMPEQLQKVLTINFGTNRSYLTVIWNNELIFDRKIDFGMDNVIAAVARAFDVPVKTALEVLHKYGLDEPKRPVFSIEDNLVDIEDDDNDSGIKNTIYDILNPSFVSLATEIRDIMVYIASETRGGAVDQIYLMGSLARLSGIDNVMDRLITIPVKTINPFYGIKVDDVSNALYDLGPVAGVAVATGLALRGQC</sequence>
<evidence type="ECO:0000313" key="2">
    <source>
        <dbReference type="Proteomes" id="UP000195442"/>
    </source>
</evidence>